<dbReference type="PANTHER" id="PTHR32309:SF13">
    <property type="entry name" value="FERRIC ENTEROBACTIN TRANSPORT PROTEIN FEPE"/>
    <property type="match status" value="1"/>
</dbReference>
<evidence type="ECO:0000256" key="6">
    <source>
        <dbReference type="ARBA" id="ARBA00022519"/>
    </source>
</evidence>
<keyword evidence="22" id="KW-1185">Reference proteome</keyword>
<evidence type="ECO:0000313" key="22">
    <source>
        <dbReference type="Proteomes" id="UP000308901"/>
    </source>
</evidence>
<feature type="domain" description="AAA" evidence="19">
    <location>
        <begin position="586"/>
        <end position="726"/>
    </location>
</feature>
<dbReference type="InterPro" id="IPR025669">
    <property type="entry name" value="AAA_dom"/>
</dbReference>
<organism evidence="21 22">
    <name type="scientific">Arcobacter arenosus</name>
    <dbReference type="NCBI Taxonomy" id="2576037"/>
    <lineage>
        <taxon>Bacteria</taxon>
        <taxon>Pseudomonadati</taxon>
        <taxon>Campylobacterota</taxon>
        <taxon>Epsilonproteobacteria</taxon>
        <taxon>Campylobacterales</taxon>
        <taxon>Arcobacteraceae</taxon>
        <taxon>Arcobacter</taxon>
    </lineage>
</organism>
<dbReference type="GO" id="GO:0005524">
    <property type="term" value="F:ATP binding"/>
    <property type="evidence" value="ECO:0007669"/>
    <property type="project" value="UniProtKB-KW"/>
</dbReference>
<evidence type="ECO:0000256" key="4">
    <source>
        <dbReference type="ARBA" id="ARBA00011903"/>
    </source>
</evidence>
<gene>
    <name evidence="21" type="ORF">FDK22_11360</name>
</gene>
<keyword evidence="12 17" id="KW-1133">Transmembrane helix</keyword>
<dbReference type="NCBIfam" id="TIGR01007">
    <property type="entry name" value="eps_fam"/>
    <property type="match status" value="1"/>
</dbReference>
<dbReference type="RefSeq" id="WP_138153096.1">
    <property type="nucleotide sequence ID" value="NZ_VANU01000005.1"/>
</dbReference>
<dbReference type="Pfam" id="PF02706">
    <property type="entry name" value="Wzz"/>
    <property type="match status" value="1"/>
</dbReference>
<dbReference type="EMBL" id="VANU01000005">
    <property type="protein sequence ID" value="TLP36841.1"/>
    <property type="molecule type" value="Genomic_DNA"/>
</dbReference>
<evidence type="ECO:0000256" key="1">
    <source>
        <dbReference type="ARBA" id="ARBA00004429"/>
    </source>
</evidence>
<reference evidence="21 22" key="1">
    <citation type="submission" date="2019-05" db="EMBL/GenBank/DDBJ databases">
        <title>Arcobacter sp. nov., isolated from sea sediment.</title>
        <authorList>
            <person name="Kim W."/>
        </authorList>
    </citation>
    <scope>NUCLEOTIDE SEQUENCE [LARGE SCALE GENOMIC DNA]</scope>
    <source>
        <strain evidence="21 22">CAU 1517</strain>
    </source>
</reference>
<dbReference type="InterPro" id="IPR005702">
    <property type="entry name" value="Wzc-like_C"/>
</dbReference>
<comment type="subcellular location">
    <subcellularLocation>
        <location evidence="1">Cell inner membrane</location>
        <topology evidence="1">Multi-pass membrane protein</topology>
    </subcellularLocation>
</comment>
<evidence type="ECO:0000256" key="12">
    <source>
        <dbReference type="ARBA" id="ARBA00022989"/>
    </source>
</evidence>
<evidence type="ECO:0000259" key="18">
    <source>
        <dbReference type="Pfam" id="PF02706"/>
    </source>
</evidence>
<evidence type="ECO:0000256" key="8">
    <source>
        <dbReference type="ARBA" id="ARBA00022692"/>
    </source>
</evidence>
<protein>
    <recommendedName>
        <fullName evidence="4">non-specific protein-tyrosine kinase</fullName>
        <ecNumber evidence="4">2.7.10.2</ecNumber>
    </recommendedName>
</protein>
<dbReference type="SUPFAM" id="SSF52540">
    <property type="entry name" value="P-loop containing nucleoside triphosphate hydrolases"/>
    <property type="match status" value="1"/>
</dbReference>
<evidence type="ECO:0000256" key="17">
    <source>
        <dbReference type="SAM" id="Phobius"/>
    </source>
</evidence>
<feature type="coiled-coil region" evidence="16">
    <location>
        <begin position="261"/>
        <end position="311"/>
    </location>
</feature>
<evidence type="ECO:0000256" key="3">
    <source>
        <dbReference type="ARBA" id="ARBA00008883"/>
    </source>
</evidence>
<name>A0A5R8XYM5_9BACT</name>
<dbReference type="FunFam" id="3.40.50.300:FF:000527">
    <property type="entry name" value="Tyrosine-protein kinase etk"/>
    <property type="match status" value="1"/>
</dbReference>
<dbReference type="GO" id="GO:0042802">
    <property type="term" value="F:identical protein binding"/>
    <property type="evidence" value="ECO:0007669"/>
    <property type="project" value="UniProtKB-ARBA"/>
</dbReference>
<keyword evidence="11" id="KW-0067">ATP-binding</keyword>
<dbReference type="InterPro" id="IPR032807">
    <property type="entry name" value="GNVR"/>
</dbReference>
<evidence type="ECO:0000256" key="10">
    <source>
        <dbReference type="ARBA" id="ARBA00022777"/>
    </source>
</evidence>
<evidence type="ECO:0000313" key="21">
    <source>
        <dbReference type="EMBL" id="TLP36841.1"/>
    </source>
</evidence>
<keyword evidence="6" id="KW-0997">Cell inner membrane</keyword>
<evidence type="ECO:0000256" key="11">
    <source>
        <dbReference type="ARBA" id="ARBA00022840"/>
    </source>
</evidence>
<dbReference type="PANTHER" id="PTHR32309">
    <property type="entry name" value="TYROSINE-PROTEIN KINASE"/>
    <property type="match status" value="1"/>
</dbReference>
<dbReference type="Pfam" id="PF13807">
    <property type="entry name" value="GNVR"/>
    <property type="match status" value="1"/>
</dbReference>
<dbReference type="InterPro" id="IPR003856">
    <property type="entry name" value="LPS_length_determ_N"/>
</dbReference>
<keyword evidence="9" id="KW-0547">Nucleotide-binding</keyword>
<keyword evidence="16" id="KW-0175">Coiled coil</keyword>
<accession>A0A5R8XYM5</accession>
<dbReference type="GO" id="GO:0005886">
    <property type="term" value="C:plasma membrane"/>
    <property type="evidence" value="ECO:0007669"/>
    <property type="project" value="UniProtKB-SubCell"/>
</dbReference>
<feature type="domain" description="Polysaccharide chain length determinant N-terminal" evidence="18">
    <location>
        <begin position="13"/>
        <end position="102"/>
    </location>
</feature>
<dbReference type="InterPro" id="IPR050445">
    <property type="entry name" value="Bact_polysacc_biosynth/exp"/>
</dbReference>
<comment type="caution">
    <text evidence="21">The sequence shown here is derived from an EMBL/GenBank/DDBJ whole genome shotgun (WGS) entry which is preliminary data.</text>
</comment>
<evidence type="ECO:0000256" key="14">
    <source>
        <dbReference type="ARBA" id="ARBA00023137"/>
    </source>
</evidence>
<dbReference type="EC" id="2.7.10.2" evidence="4"/>
<dbReference type="CDD" id="cd05387">
    <property type="entry name" value="BY-kinase"/>
    <property type="match status" value="1"/>
</dbReference>
<keyword evidence="10 21" id="KW-0418">Kinase</keyword>
<evidence type="ECO:0000256" key="15">
    <source>
        <dbReference type="ARBA" id="ARBA00051245"/>
    </source>
</evidence>
<dbReference type="OrthoDB" id="9812433at2"/>
<comment type="similarity">
    <text evidence="3">Belongs to the etk/wzc family.</text>
</comment>
<feature type="transmembrane region" description="Helical" evidence="17">
    <location>
        <begin position="29"/>
        <end position="48"/>
    </location>
</feature>
<comment type="catalytic activity">
    <reaction evidence="15">
        <text>L-tyrosyl-[protein] + ATP = O-phospho-L-tyrosyl-[protein] + ADP + H(+)</text>
        <dbReference type="Rhea" id="RHEA:10596"/>
        <dbReference type="Rhea" id="RHEA-COMP:10136"/>
        <dbReference type="Rhea" id="RHEA-COMP:20101"/>
        <dbReference type="ChEBI" id="CHEBI:15378"/>
        <dbReference type="ChEBI" id="CHEBI:30616"/>
        <dbReference type="ChEBI" id="CHEBI:46858"/>
        <dbReference type="ChEBI" id="CHEBI:61978"/>
        <dbReference type="ChEBI" id="CHEBI:456216"/>
        <dbReference type="EC" id="2.7.10.2"/>
    </reaction>
</comment>
<proteinExistence type="inferred from homology"/>
<evidence type="ECO:0000256" key="13">
    <source>
        <dbReference type="ARBA" id="ARBA00023136"/>
    </source>
</evidence>
<feature type="transmembrane region" description="Helical" evidence="17">
    <location>
        <begin position="507"/>
        <end position="527"/>
    </location>
</feature>
<sequence length="786" mass="90419">MEQNKYIQQHANDEIDLKQVFKTIIKYKFFIFFSILIFTIGSAVFAYVKPNIYSSSATIEVKEEERGWNSSSALKEAFTGAGVNIENQIEVFKSKFLADRAASYLNLGTRYFTKNNYRTYEFYENSPFVVTKNFLDDMFYQKSFYIMPLSSTTFKLVVKPRSKWSKDGLFNLLGVRKFKDVDFFSYEKIHKYNEEIKTEWFNITVQKISKLTEEEYSFYFVHESSFSRYYSDLSISQVSEYASVLRLSIFDTVSTRAKDLLNAMLKAYRDQERERKNETANLSLDFIDSQLEEINKRLKASEGKLEEYKETNEVIDLSQKAKMTSEKLTDYESKLQEISIEQNILKNLQQYINKNHNLSGLAVGSINFADPSLSNMVKNLTELSNQRDSLLIDYTELHPDIVKLSQSIATLRRNIKTVLSNNLNQIAQRKASLKALIRQYTKSLETLPQQEKELTRLTRYFSVNEKVYSYLLEKRAETAILKSSTISNSRVLDEALNYPIPVKPKRMLIVLVGMILGGIVGIAYAFLREFLNDTVKNTEEIERYSSIPIYGVVPLNKNKKTKNIFLESFRSIRTNLQFLPQTESSRVITVTSSVSGEGKTTIVAKIAEIIGQTNKKVVVLDVDMRKASVHKEFDIDNVIGLSNYLTGQNTLKEVISKTESENVDLITTGPLPPNPSELILLDNMKILIENLKEDYDYIIIDTPPVGLVTDALILMNYADISFVLVRADYTRKEFIKNLDRLAREHSHNHIGMILNGVEIGEKYGYGYGVSYGYGYGNDKYYKDRPS</sequence>
<feature type="domain" description="Tyrosine-protein kinase G-rich" evidence="20">
    <location>
        <begin position="451"/>
        <end position="529"/>
    </location>
</feature>
<dbReference type="Pfam" id="PF13614">
    <property type="entry name" value="AAA_31"/>
    <property type="match status" value="1"/>
</dbReference>
<keyword evidence="13 17" id="KW-0472">Membrane</keyword>
<keyword evidence="5" id="KW-1003">Cell membrane</keyword>
<dbReference type="InterPro" id="IPR027417">
    <property type="entry name" value="P-loop_NTPase"/>
</dbReference>
<keyword evidence="8 17" id="KW-0812">Transmembrane</keyword>
<evidence type="ECO:0000256" key="7">
    <source>
        <dbReference type="ARBA" id="ARBA00022679"/>
    </source>
</evidence>
<comment type="similarity">
    <text evidence="2">Belongs to the CpsD/CapB family.</text>
</comment>
<keyword evidence="14" id="KW-0829">Tyrosine-protein kinase</keyword>
<evidence type="ECO:0000256" key="16">
    <source>
        <dbReference type="SAM" id="Coils"/>
    </source>
</evidence>
<keyword evidence="7 21" id="KW-0808">Transferase</keyword>
<evidence type="ECO:0000259" key="20">
    <source>
        <dbReference type="Pfam" id="PF13807"/>
    </source>
</evidence>
<dbReference type="Gene3D" id="3.40.50.300">
    <property type="entry name" value="P-loop containing nucleotide triphosphate hydrolases"/>
    <property type="match status" value="1"/>
</dbReference>
<evidence type="ECO:0000256" key="2">
    <source>
        <dbReference type="ARBA" id="ARBA00007316"/>
    </source>
</evidence>
<dbReference type="GO" id="GO:0004715">
    <property type="term" value="F:non-membrane spanning protein tyrosine kinase activity"/>
    <property type="evidence" value="ECO:0007669"/>
    <property type="project" value="UniProtKB-EC"/>
</dbReference>
<dbReference type="Proteomes" id="UP000308901">
    <property type="component" value="Unassembled WGS sequence"/>
</dbReference>
<evidence type="ECO:0000256" key="5">
    <source>
        <dbReference type="ARBA" id="ARBA00022475"/>
    </source>
</evidence>
<dbReference type="AlphaFoldDB" id="A0A5R8XYM5"/>
<evidence type="ECO:0000259" key="19">
    <source>
        <dbReference type="Pfam" id="PF13614"/>
    </source>
</evidence>
<evidence type="ECO:0000256" key="9">
    <source>
        <dbReference type="ARBA" id="ARBA00022741"/>
    </source>
</evidence>